<dbReference type="EMBL" id="ACGU01000087">
    <property type="protein sequence ID" value="EEJ71382.1"/>
    <property type="molecule type" value="Genomic_DNA"/>
</dbReference>
<sequence length="73" mass="8926">MHDIYHTIIRNRKIDHIVLPLQAIYCVWLIITLILNFKWFAYSIDAQFVLISLYYMISWISSMIKKHRAERKE</sequence>
<gene>
    <name evidence="2" type="ORF">HMPREF0548_1764</name>
</gene>
<evidence type="ECO:0000313" key="3">
    <source>
        <dbReference type="Proteomes" id="UP000005583"/>
    </source>
</evidence>
<organism evidence="2 3">
    <name type="scientific">Lactobacillus ultunensis DSM 16047</name>
    <dbReference type="NCBI Taxonomy" id="525365"/>
    <lineage>
        <taxon>Bacteria</taxon>
        <taxon>Bacillati</taxon>
        <taxon>Bacillota</taxon>
        <taxon>Bacilli</taxon>
        <taxon>Lactobacillales</taxon>
        <taxon>Lactobacillaceae</taxon>
        <taxon>Lactobacillus</taxon>
    </lineage>
</organism>
<protein>
    <recommendedName>
        <fullName evidence="4">tRNA-modifying protein YgfZ</fullName>
    </recommendedName>
</protein>
<evidence type="ECO:0008006" key="4">
    <source>
        <dbReference type="Google" id="ProtNLM"/>
    </source>
</evidence>
<keyword evidence="1" id="KW-0472">Membrane</keyword>
<keyword evidence="3" id="KW-1185">Reference proteome</keyword>
<evidence type="ECO:0000313" key="2">
    <source>
        <dbReference type="EMBL" id="EEJ71382.1"/>
    </source>
</evidence>
<feature type="transmembrane region" description="Helical" evidence="1">
    <location>
        <begin position="21"/>
        <end position="40"/>
    </location>
</feature>
<dbReference type="RefSeq" id="WP_007127008.1">
    <property type="nucleotide sequence ID" value="NZ_AZFO01000023.1"/>
</dbReference>
<accession>C2EQ18</accession>
<dbReference type="AlphaFoldDB" id="C2EQ18"/>
<dbReference type="Proteomes" id="UP000005583">
    <property type="component" value="Unassembled WGS sequence"/>
</dbReference>
<comment type="caution">
    <text evidence="2">The sequence shown here is derived from an EMBL/GenBank/DDBJ whole genome shotgun (WGS) entry which is preliminary data.</text>
</comment>
<dbReference type="STRING" id="525365.HMPREF0548_1764"/>
<dbReference type="HOGENOM" id="CLU_189091_0_0_9"/>
<reference evidence="2 3" key="1">
    <citation type="submission" date="2009-01" db="EMBL/GenBank/DDBJ databases">
        <authorList>
            <person name="Qin X."/>
            <person name="Bachman B."/>
            <person name="Battles P."/>
            <person name="Bell A."/>
            <person name="Bess C."/>
            <person name="Bickham C."/>
            <person name="Chaboub L."/>
            <person name="Chen D."/>
            <person name="Coyle M."/>
            <person name="Deiros D.R."/>
            <person name="Dinh H."/>
            <person name="Forbes L."/>
            <person name="Fowler G."/>
            <person name="Francisco L."/>
            <person name="Fu Q."/>
            <person name="Gubbala S."/>
            <person name="Hale W."/>
            <person name="Han Y."/>
            <person name="Hemphill L."/>
            <person name="Highlander S.K."/>
            <person name="Hirani K."/>
            <person name="Hogues M."/>
            <person name="Jackson L."/>
            <person name="Jakkamsetti A."/>
            <person name="Javaid M."/>
            <person name="Jiang H."/>
            <person name="Korchina V."/>
            <person name="Kovar C."/>
            <person name="Lara F."/>
            <person name="Lee S."/>
            <person name="Mata R."/>
            <person name="Mathew T."/>
            <person name="Moen C."/>
            <person name="Morales K."/>
            <person name="Munidasa M."/>
            <person name="Nazareth L."/>
            <person name="Ngo R."/>
            <person name="Nguyen L."/>
            <person name="Okwuonu G."/>
            <person name="Ongeri F."/>
            <person name="Patil S."/>
            <person name="Petrosino J."/>
            <person name="Pham C."/>
            <person name="Pham P."/>
            <person name="Pu L.-L."/>
            <person name="Puazo M."/>
            <person name="Raj R."/>
            <person name="Reid J."/>
            <person name="Rouhana J."/>
            <person name="Saada N."/>
            <person name="Shang Y."/>
            <person name="Simmons D."/>
            <person name="Thornton R."/>
            <person name="Warren J."/>
            <person name="Weissenberger G."/>
            <person name="Zhang J."/>
            <person name="Zhang L."/>
            <person name="Zhou C."/>
            <person name="Zhu D."/>
            <person name="Muzny D."/>
            <person name="Worley K."/>
            <person name="Gibbs R."/>
        </authorList>
    </citation>
    <scope>NUCLEOTIDE SEQUENCE [LARGE SCALE GENOMIC DNA]</scope>
    <source>
        <strain evidence="2 3">DSM 16047</strain>
    </source>
</reference>
<keyword evidence="1" id="KW-0812">Transmembrane</keyword>
<evidence type="ECO:0000256" key="1">
    <source>
        <dbReference type="SAM" id="Phobius"/>
    </source>
</evidence>
<proteinExistence type="predicted"/>
<name>C2EQ18_9LACO</name>
<feature type="transmembrane region" description="Helical" evidence="1">
    <location>
        <begin position="46"/>
        <end position="64"/>
    </location>
</feature>
<keyword evidence="1" id="KW-1133">Transmembrane helix</keyword>
<dbReference type="OrthoDB" id="9898831at2"/>
<dbReference type="eggNOG" id="ENOG5030AIP">
    <property type="taxonomic scope" value="Bacteria"/>
</dbReference>